<proteinExistence type="predicted"/>
<evidence type="ECO:0000313" key="1">
    <source>
        <dbReference type="EMBL" id="VDD37797.1"/>
    </source>
</evidence>
<sequence>MADRRAKRLCFNCDDLYTALAMFVLQFSFILCQSWREIIKTMSGLRKTS</sequence>
<organism evidence="1">
    <name type="scientific">Brassica oleracea</name>
    <name type="common">Wild cabbage</name>
    <dbReference type="NCBI Taxonomy" id="3712"/>
    <lineage>
        <taxon>Eukaryota</taxon>
        <taxon>Viridiplantae</taxon>
        <taxon>Streptophyta</taxon>
        <taxon>Embryophyta</taxon>
        <taxon>Tracheophyta</taxon>
        <taxon>Spermatophyta</taxon>
        <taxon>Magnoliopsida</taxon>
        <taxon>eudicotyledons</taxon>
        <taxon>Gunneridae</taxon>
        <taxon>Pentapetalae</taxon>
        <taxon>rosids</taxon>
        <taxon>malvids</taxon>
        <taxon>Brassicales</taxon>
        <taxon>Brassicaceae</taxon>
        <taxon>Brassiceae</taxon>
        <taxon>Brassica</taxon>
    </lineage>
</organism>
<gene>
    <name evidence="1" type="ORF">BOLC7T43357H</name>
</gene>
<protein>
    <submittedName>
        <fullName evidence="1">Uncharacterized protein</fullName>
    </submittedName>
</protein>
<dbReference type="AlphaFoldDB" id="A0A3P6E187"/>
<reference evidence="1" key="1">
    <citation type="submission" date="2018-11" db="EMBL/GenBank/DDBJ databases">
        <authorList>
            <consortium name="Genoscope - CEA"/>
            <person name="William W."/>
        </authorList>
    </citation>
    <scope>NUCLEOTIDE SEQUENCE</scope>
</reference>
<accession>A0A3P6E187</accession>
<name>A0A3P6E187_BRAOL</name>
<dbReference type="EMBL" id="LR031876">
    <property type="protein sequence ID" value="VDD37797.1"/>
    <property type="molecule type" value="Genomic_DNA"/>
</dbReference>